<reference evidence="1" key="1">
    <citation type="journal article" date="2021" name="IMA Fungus">
        <title>Genomic characterization of three marine fungi, including Emericellopsis atlantica sp. nov. with signatures of a generalist lifestyle and marine biomass degradation.</title>
        <authorList>
            <person name="Hagestad O.C."/>
            <person name="Hou L."/>
            <person name="Andersen J.H."/>
            <person name="Hansen E.H."/>
            <person name="Altermark B."/>
            <person name="Li C."/>
            <person name="Kuhnert E."/>
            <person name="Cox R.J."/>
            <person name="Crous P.W."/>
            <person name="Spatafora J.W."/>
            <person name="Lail K."/>
            <person name="Amirebrahimi M."/>
            <person name="Lipzen A."/>
            <person name="Pangilinan J."/>
            <person name="Andreopoulos W."/>
            <person name="Hayes R.D."/>
            <person name="Ng V."/>
            <person name="Grigoriev I.V."/>
            <person name="Jackson S.A."/>
            <person name="Sutton T.D.S."/>
            <person name="Dobson A.D.W."/>
            <person name="Rama T."/>
        </authorList>
    </citation>
    <scope>NUCLEOTIDE SEQUENCE</scope>
    <source>
        <strain evidence="1">TRa3180A</strain>
    </source>
</reference>
<sequence>VAHIRWKDQTFVLKMSTVFSGQEPKVQRLRERPKETSSKAKISRQVFGDAHEKQFYIPAIAEGYNYGMGAVDYFDHLTAQNAGLRHIERGGHQAIDHCLLRMALFNSYLLAISSDMPAPRSTSFRNQVDFREQVLGGLVTLRETHYRSKKR</sequence>
<feature type="non-terminal residue" evidence="1">
    <location>
        <position position="1"/>
    </location>
</feature>
<dbReference type="EMBL" id="MU253949">
    <property type="protein sequence ID" value="KAG9243819.1"/>
    <property type="molecule type" value="Genomic_DNA"/>
</dbReference>
<dbReference type="Proteomes" id="UP000887226">
    <property type="component" value="Unassembled WGS sequence"/>
</dbReference>
<protein>
    <submittedName>
        <fullName evidence="1">Uncharacterized protein</fullName>
    </submittedName>
</protein>
<dbReference type="OrthoDB" id="2431486at2759"/>
<accession>A0A9P7Z1S9</accession>
<evidence type="ECO:0000313" key="2">
    <source>
        <dbReference type="Proteomes" id="UP000887226"/>
    </source>
</evidence>
<dbReference type="AlphaFoldDB" id="A0A9P7Z1S9"/>
<name>A0A9P7Z1S9_9HELO</name>
<evidence type="ECO:0000313" key="1">
    <source>
        <dbReference type="EMBL" id="KAG9243819.1"/>
    </source>
</evidence>
<gene>
    <name evidence="1" type="ORF">BJ878DRAFT_395609</name>
</gene>
<organism evidence="1 2">
    <name type="scientific">Calycina marina</name>
    <dbReference type="NCBI Taxonomy" id="1763456"/>
    <lineage>
        <taxon>Eukaryota</taxon>
        <taxon>Fungi</taxon>
        <taxon>Dikarya</taxon>
        <taxon>Ascomycota</taxon>
        <taxon>Pezizomycotina</taxon>
        <taxon>Leotiomycetes</taxon>
        <taxon>Helotiales</taxon>
        <taxon>Pezizellaceae</taxon>
        <taxon>Calycina</taxon>
    </lineage>
</organism>
<proteinExistence type="predicted"/>
<comment type="caution">
    <text evidence="1">The sequence shown here is derived from an EMBL/GenBank/DDBJ whole genome shotgun (WGS) entry which is preliminary data.</text>
</comment>
<keyword evidence="2" id="KW-1185">Reference proteome</keyword>
<feature type="non-terminal residue" evidence="1">
    <location>
        <position position="151"/>
    </location>
</feature>